<evidence type="ECO:0000313" key="2">
    <source>
        <dbReference type="EMBL" id="MFC1405639.1"/>
    </source>
</evidence>
<evidence type="ECO:0000256" key="1">
    <source>
        <dbReference type="SAM" id="MobiDB-lite"/>
    </source>
</evidence>
<proteinExistence type="predicted"/>
<feature type="region of interest" description="Disordered" evidence="1">
    <location>
        <begin position="231"/>
        <end position="277"/>
    </location>
</feature>
<name>A0ABV6UVY6_9ACTN</name>
<feature type="region of interest" description="Disordered" evidence="1">
    <location>
        <begin position="103"/>
        <end position="122"/>
    </location>
</feature>
<comment type="caution">
    <text evidence="2">The sequence shown here is derived from an EMBL/GenBank/DDBJ whole genome shotgun (WGS) entry which is preliminary data.</text>
</comment>
<accession>A0ABV6UVY6</accession>
<dbReference type="Proteomes" id="UP001592528">
    <property type="component" value="Unassembled WGS sequence"/>
</dbReference>
<organism evidence="2 3">
    <name type="scientific">Streptacidiphilus cavernicola</name>
    <dbReference type="NCBI Taxonomy" id="3342716"/>
    <lineage>
        <taxon>Bacteria</taxon>
        <taxon>Bacillati</taxon>
        <taxon>Actinomycetota</taxon>
        <taxon>Actinomycetes</taxon>
        <taxon>Kitasatosporales</taxon>
        <taxon>Streptomycetaceae</taxon>
        <taxon>Streptacidiphilus</taxon>
    </lineage>
</organism>
<dbReference type="RefSeq" id="WP_030261354.1">
    <property type="nucleotide sequence ID" value="NZ_JBHEZZ010000022.1"/>
</dbReference>
<gene>
    <name evidence="2" type="ORF">ACEZDJ_30555</name>
</gene>
<evidence type="ECO:0000313" key="3">
    <source>
        <dbReference type="Proteomes" id="UP001592528"/>
    </source>
</evidence>
<protein>
    <submittedName>
        <fullName evidence="2">Uncharacterized protein</fullName>
    </submittedName>
</protein>
<sequence>MLAEWDQYVGDLRPSRFTSGVAAELLLPLRTELLHQTRQGARVTYPGQGPAGEFANRSVEVLVGPVVVEQFGEPVGVRGGRRAQYRQNVRGPQPDRAVRTVQQAAGQRQQGSLRRTPLGQQPPSEIQCRLAQLDVPQPAPRLQQPDSEGQFSVGIVSEQSGGAPDQVLAGPGTLDGRGVPDLFEARSQRAIGEHLDQPVQLTDRQIPVDGRGGVHARDPPHRIVPAQHLCQRRPRLVDGDAATPFRPAKGKQQRETDRRVGLHPPPLQQPDDPGAQR</sequence>
<reference evidence="2 3" key="1">
    <citation type="submission" date="2024-09" db="EMBL/GenBank/DDBJ databases">
        <authorList>
            <person name="Lee S.D."/>
        </authorList>
    </citation>
    <scope>NUCLEOTIDE SEQUENCE [LARGE SCALE GENOMIC DNA]</scope>
    <source>
        <strain evidence="2 3">N1-5</strain>
    </source>
</reference>
<keyword evidence="3" id="KW-1185">Reference proteome</keyword>
<dbReference type="EMBL" id="JBHEZZ010000022">
    <property type="protein sequence ID" value="MFC1405639.1"/>
    <property type="molecule type" value="Genomic_DNA"/>
</dbReference>